<dbReference type="EMBL" id="JADCKB010000003">
    <property type="protein sequence ID" value="MBE5039283.1"/>
    <property type="molecule type" value="Genomic_DNA"/>
</dbReference>
<dbReference type="InterPro" id="IPR030949">
    <property type="entry name" value="ECF_S_folate_fam"/>
</dbReference>
<sequence length="231" mass="25759">MSEKFDALMDSWKGMLKFVLEPVHHVFDFLSNAWISAAVVTVVFLLVLGYCVIKYGAEFKQQIRKPRTMVICAMMVTLNIVLGYFNLWLSSYLRVGFGFVTQPVVTMMFGPLAGCVTGVFQDILSYMLNPVGGAYMPTYSMCVGISGMIYGFVLYRRPVTLWRVFLAKLLVIVLSNILLNSIALAPTVGSGFIGILPARILKNLLLLPIQTAVVYAVLKFAQQFQLFKARA</sequence>
<name>A0A9D5RAP1_9FIRM</name>
<keyword evidence="1" id="KW-0812">Transmembrane</keyword>
<dbReference type="Pfam" id="PF12822">
    <property type="entry name" value="ECF_trnsprt"/>
    <property type="match status" value="1"/>
</dbReference>
<dbReference type="NCBIfam" id="TIGR04518">
    <property type="entry name" value="ECF_S_folT_fam"/>
    <property type="match status" value="1"/>
</dbReference>
<evidence type="ECO:0000313" key="2">
    <source>
        <dbReference type="EMBL" id="MBE5039283.1"/>
    </source>
</evidence>
<protein>
    <submittedName>
        <fullName evidence="2">Folate family ECF transporter S component</fullName>
    </submittedName>
</protein>
<evidence type="ECO:0000313" key="3">
    <source>
        <dbReference type="Proteomes" id="UP000806542"/>
    </source>
</evidence>
<feature type="transmembrane region" description="Helical" evidence="1">
    <location>
        <begin position="200"/>
        <end position="218"/>
    </location>
</feature>
<dbReference type="Gene3D" id="1.10.1760.20">
    <property type="match status" value="1"/>
</dbReference>
<gene>
    <name evidence="2" type="ORF">INF28_02215</name>
</gene>
<comment type="caution">
    <text evidence="2">The sequence shown here is derived from an EMBL/GenBank/DDBJ whole genome shotgun (WGS) entry which is preliminary data.</text>
</comment>
<organism evidence="2 3">
    <name type="scientific">Ructibacterium gallinarum</name>
    <dbReference type="NCBI Taxonomy" id="2779355"/>
    <lineage>
        <taxon>Bacteria</taxon>
        <taxon>Bacillati</taxon>
        <taxon>Bacillota</taxon>
        <taxon>Clostridia</taxon>
        <taxon>Eubacteriales</taxon>
        <taxon>Oscillospiraceae</taxon>
        <taxon>Ructibacterium</taxon>
    </lineage>
</organism>
<dbReference type="AlphaFoldDB" id="A0A9D5RAP1"/>
<dbReference type="RefSeq" id="WP_226391848.1">
    <property type="nucleotide sequence ID" value="NZ_JADCKB010000003.1"/>
</dbReference>
<evidence type="ECO:0000256" key="1">
    <source>
        <dbReference type="SAM" id="Phobius"/>
    </source>
</evidence>
<reference evidence="2" key="1">
    <citation type="submission" date="2020-10" db="EMBL/GenBank/DDBJ databases">
        <title>ChiBAC.</title>
        <authorList>
            <person name="Zenner C."/>
            <person name="Hitch T.C.A."/>
            <person name="Clavel T."/>
        </authorList>
    </citation>
    <scope>NUCLEOTIDE SEQUENCE</scope>
    <source>
        <strain evidence="2">DSM 107454</strain>
    </source>
</reference>
<proteinExistence type="predicted"/>
<accession>A0A9D5RAP1</accession>
<feature type="transmembrane region" description="Helical" evidence="1">
    <location>
        <begin position="69"/>
        <end position="89"/>
    </location>
</feature>
<keyword evidence="1" id="KW-0472">Membrane</keyword>
<dbReference type="Proteomes" id="UP000806542">
    <property type="component" value="Unassembled WGS sequence"/>
</dbReference>
<dbReference type="GO" id="GO:0022857">
    <property type="term" value="F:transmembrane transporter activity"/>
    <property type="evidence" value="ECO:0007669"/>
    <property type="project" value="InterPro"/>
</dbReference>
<dbReference type="InterPro" id="IPR024529">
    <property type="entry name" value="ECF_trnsprt_substrate-spec"/>
</dbReference>
<feature type="transmembrane region" description="Helical" evidence="1">
    <location>
        <begin position="33"/>
        <end position="57"/>
    </location>
</feature>
<keyword evidence="1" id="KW-1133">Transmembrane helix</keyword>
<feature type="transmembrane region" description="Helical" evidence="1">
    <location>
        <begin position="134"/>
        <end position="153"/>
    </location>
</feature>
<feature type="transmembrane region" description="Helical" evidence="1">
    <location>
        <begin position="165"/>
        <end position="188"/>
    </location>
</feature>
<keyword evidence="3" id="KW-1185">Reference proteome</keyword>